<dbReference type="VEuPathDB" id="FungiDB:SJAG_01005"/>
<proteinExistence type="inferred from homology"/>
<comment type="catalytic activity">
    <reaction evidence="1 5 6">
        <text>[protein]-peptidylproline (omega=180) = [protein]-peptidylproline (omega=0)</text>
        <dbReference type="Rhea" id="RHEA:16237"/>
        <dbReference type="Rhea" id="RHEA-COMP:10747"/>
        <dbReference type="Rhea" id="RHEA-COMP:10748"/>
        <dbReference type="ChEBI" id="CHEBI:83833"/>
        <dbReference type="ChEBI" id="CHEBI:83834"/>
        <dbReference type="EC" id="5.2.1.8"/>
    </reaction>
</comment>
<sequence>MSIQTFPYSIRIADGKTPLFKEDFYVGVYSEVSVRFTMAAIDPSVKSSKPVTIKAFTSLDRAGYEGSDEEDEELFEQEEQITLCTLMNGSIYQQALNITFPPGETVYFTKTGGKSPVYLSGQCTVVQRSLEDYSEGESDEDDDEEEEDVSDLDSDEMNDMFDLMAEEASSDEEEESEDGEPGVTIEELESEQEEEKEEQEEQEEEVKPEAGAEDKKEKKQSKKEKKAKKDEKNEDKETDKEDKEKEGEAEAEEENESNSSAEVESTPSSGSKRSRDQASAEPSKKQKTETEQYPKKKLEGDVMVQDKVMGMGPVAKTGKRIAVRYIGRLSNGKVFDKNVSGKPFSFYLGKGEVIRGWDIGIPGMQIGGQRTIQIPALLAYGKKKIPGIPPNSDLTFEVKLLSVN</sequence>
<name>B6JX80_SCHJY</name>
<dbReference type="InterPro" id="IPR001179">
    <property type="entry name" value="PPIase_FKBP_dom"/>
</dbReference>
<dbReference type="OrthoDB" id="77911at2759"/>
<dbReference type="PROSITE" id="PS50059">
    <property type="entry name" value="FKBP_PPIASE"/>
    <property type="match status" value="1"/>
</dbReference>
<evidence type="ECO:0000256" key="3">
    <source>
        <dbReference type="ARBA" id="ARBA00023110"/>
    </source>
</evidence>
<reference evidence="9 11" key="1">
    <citation type="journal article" date="2011" name="Science">
        <title>Comparative functional genomics of the fission yeasts.</title>
        <authorList>
            <person name="Rhind N."/>
            <person name="Chen Z."/>
            <person name="Yassour M."/>
            <person name="Thompson D.A."/>
            <person name="Haas B.J."/>
            <person name="Habib N."/>
            <person name="Wapinski I."/>
            <person name="Roy S."/>
            <person name="Lin M.F."/>
            <person name="Heiman D.I."/>
            <person name="Young S.K."/>
            <person name="Furuya K."/>
            <person name="Guo Y."/>
            <person name="Pidoux A."/>
            <person name="Chen H.M."/>
            <person name="Robbertse B."/>
            <person name="Goldberg J.M."/>
            <person name="Aoki K."/>
            <person name="Bayne E.H."/>
            <person name="Berlin A.M."/>
            <person name="Desjardins C.A."/>
            <person name="Dobbs E."/>
            <person name="Dukaj L."/>
            <person name="Fan L."/>
            <person name="FitzGerald M.G."/>
            <person name="French C."/>
            <person name="Gujja S."/>
            <person name="Hansen K."/>
            <person name="Keifenheim D."/>
            <person name="Levin J.Z."/>
            <person name="Mosher R.A."/>
            <person name="Mueller C.A."/>
            <person name="Pfiffner J."/>
            <person name="Priest M."/>
            <person name="Russ C."/>
            <person name="Smialowska A."/>
            <person name="Swoboda P."/>
            <person name="Sykes S.M."/>
            <person name="Vaughn M."/>
            <person name="Vengrova S."/>
            <person name="Yoder R."/>
            <person name="Zeng Q."/>
            <person name="Allshire R."/>
            <person name="Baulcombe D."/>
            <person name="Birren B.W."/>
            <person name="Brown W."/>
            <person name="Ekwall K."/>
            <person name="Kellis M."/>
            <person name="Leatherwood J."/>
            <person name="Levin H."/>
            <person name="Margalit H."/>
            <person name="Martienssen R."/>
            <person name="Nieduszynski C.A."/>
            <person name="Spatafora J.W."/>
            <person name="Friedman N."/>
            <person name="Dalgaard J.Z."/>
            <person name="Baumann P."/>
            <person name="Niki H."/>
            <person name="Regev A."/>
            <person name="Nusbaum C."/>
        </authorList>
    </citation>
    <scope>NUCLEOTIDE SEQUENCE [LARGE SCALE GENOMIC DNA]</scope>
    <source>
        <strain evidence="11">yFS275 / FY16936</strain>
    </source>
</reference>
<feature type="compositionally biased region" description="Basic and acidic residues" evidence="7">
    <location>
        <begin position="205"/>
        <end position="217"/>
    </location>
</feature>
<feature type="compositionally biased region" description="Basic and acidic residues" evidence="7">
    <location>
        <begin position="273"/>
        <end position="299"/>
    </location>
</feature>
<dbReference type="GO" id="GO:0003755">
    <property type="term" value="F:peptidyl-prolyl cis-trans isomerase activity"/>
    <property type="evidence" value="ECO:0000318"/>
    <property type="project" value="GO_Central"/>
</dbReference>
<evidence type="ECO:0000313" key="10">
    <source>
        <dbReference type="JaponicusDB" id="SJAG_01005"/>
    </source>
</evidence>
<dbReference type="Gene3D" id="2.60.120.340">
    <property type="entry name" value="Nucleoplasmin core domain"/>
    <property type="match status" value="1"/>
</dbReference>
<keyword evidence="3 5" id="KW-0697">Rotamase</keyword>
<feature type="region of interest" description="Disordered" evidence="7">
    <location>
        <begin position="130"/>
        <end position="299"/>
    </location>
</feature>
<dbReference type="HOGENOM" id="CLU_022297_0_0_1"/>
<evidence type="ECO:0000259" key="8">
    <source>
        <dbReference type="PROSITE" id="PS50059"/>
    </source>
</evidence>
<evidence type="ECO:0000256" key="5">
    <source>
        <dbReference type="PIRNR" id="PIRNR001473"/>
    </source>
</evidence>
<dbReference type="STRING" id="402676.B6JX80"/>
<dbReference type="EMBL" id="KE651166">
    <property type="protein sequence ID" value="EEB05981.1"/>
    <property type="molecule type" value="Genomic_DNA"/>
</dbReference>
<organism evidence="9 11">
    <name type="scientific">Schizosaccharomyces japonicus (strain yFS275 / FY16936)</name>
    <name type="common">Fission yeast</name>
    <dbReference type="NCBI Taxonomy" id="402676"/>
    <lineage>
        <taxon>Eukaryota</taxon>
        <taxon>Fungi</taxon>
        <taxon>Dikarya</taxon>
        <taxon>Ascomycota</taxon>
        <taxon>Taphrinomycotina</taxon>
        <taxon>Schizosaccharomycetes</taxon>
        <taxon>Schizosaccharomycetales</taxon>
        <taxon>Schizosaccharomycetaceae</taxon>
        <taxon>Schizosaccharomyces</taxon>
    </lineage>
</organism>
<dbReference type="PANTHER" id="PTHR43811">
    <property type="entry name" value="FKBP-TYPE PEPTIDYL-PROLYL CIS-TRANS ISOMERASE FKPA"/>
    <property type="match status" value="1"/>
</dbReference>
<dbReference type="Pfam" id="PF00254">
    <property type="entry name" value="FKBP_C"/>
    <property type="match status" value="1"/>
</dbReference>
<dbReference type="RefSeq" id="XP_002172274.1">
    <property type="nucleotide sequence ID" value="XM_002172238.2"/>
</dbReference>
<dbReference type="OMA" id="KRVSMRY"/>
<dbReference type="eggNOG" id="KOG0552">
    <property type="taxonomic scope" value="Eukaryota"/>
</dbReference>
<dbReference type="Pfam" id="PF17800">
    <property type="entry name" value="NPL"/>
    <property type="match status" value="1"/>
</dbReference>
<dbReference type="Gene3D" id="3.10.50.40">
    <property type="match status" value="1"/>
</dbReference>
<gene>
    <name evidence="10" type="primary">ani2</name>
    <name evidence="9" type="ORF">SJAG_01005</name>
</gene>
<evidence type="ECO:0000256" key="7">
    <source>
        <dbReference type="SAM" id="MobiDB-lite"/>
    </source>
</evidence>
<dbReference type="InterPro" id="IPR041232">
    <property type="entry name" value="NPL"/>
</dbReference>
<comment type="similarity">
    <text evidence="2">Belongs to the FKBP-type PPIase family. FKBP3/4 subfamily.</text>
</comment>
<dbReference type="JaponicusDB" id="SJAG_01005">
    <property type="gene designation" value="ani2"/>
</dbReference>
<evidence type="ECO:0000313" key="9">
    <source>
        <dbReference type="EMBL" id="EEB05981.1"/>
    </source>
</evidence>
<dbReference type="PANTHER" id="PTHR43811:SF19">
    <property type="entry name" value="39 KDA FK506-BINDING NUCLEAR PROTEIN"/>
    <property type="match status" value="1"/>
</dbReference>
<dbReference type="AlphaFoldDB" id="B6JX80"/>
<dbReference type="GO" id="GO:0005730">
    <property type="term" value="C:nucleolus"/>
    <property type="evidence" value="ECO:0000318"/>
    <property type="project" value="GO_Central"/>
</dbReference>
<dbReference type="InterPro" id="IPR023566">
    <property type="entry name" value="PPIase_Fpr3/Fpr4-like"/>
</dbReference>
<dbReference type="GO" id="GO:0000785">
    <property type="term" value="C:chromatin"/>
    <property type="evidence" value="ECO:0000318"/>
    <property type="project" value="GO_Central"/>
</dbReference>
<dbReference type="GO" id="GO:0030684">
    <property type="term" value="C:preribosome"/>
    <property type="evidence" value="ECO:0007669"/>
    <property type="project" value="EnsemblFungi"/>
</dbReference>
<evidence type="ECO:0000313" key="11">
    <source>
        <dbReference type="Proteomes" id="UP000001744"/>
    </source>
</evidence>
<protein>
    <recommendedName>
        <fullName evidence="5">FK506-binding protein</fullName>
        <ecNumber evidence="5">5.2.1.8</ecNumber>
    </recommendedName>
</protein>
<keyword evidence="4 5" id="KW-0413">Isomerase</keyword>
<dbReference type="Proteomes" id="UP000001744">
    <property type="component" value="Unassembled WGS sequence"/>
</dbReference>
<dbReference type="PIRSF" id="PIRSF001473">
    <property type="entry name" value="FK506-bp_FPR3"/>
    <property type="match status" value="1"/>
</dbReference>
<feature type="compositionally biased region" description="Basic and acidic residues" evidence="7">
    <location>
        <begin position="227"/>
        <end position="248"/>
    </location>
</feature>
<evidence type="ECO:0000256" key="4">
    <source>
        <dbReference type="ARBA" id="ARBA00023235"/>
    </source>
</evidence>
<evidence type="ECO:0000256" key="2">
    <source>
        <dbReference type="ARBA" id="ARBA00007838"/>
    </source>
</evidence>
<evidence type="ECO:0000256" key="1">
    <source>
        <dbReference type="ARBA" id="ARBA00000971"/>
    </source>
</evidence>
<dbReference type="InterPro" id="IPR046357">
    <property type="entry name" value="PPIase_dom_sf"/>
</dbReference>
<dbReference type="GeneID" id="7050878"/>
<dbReference type="SUPFAM" id="SSF54534">
    <property type="entry name" value="FKBP-like"/>
    <property type="match status" value="1"/>
</dbReference>
<feature type="domain" description="PPIase FKBP-type" evidence="8">
    <location>
        <begin position="318"/>
        <end position="404"/>
    </location>
</feature>
<feature type="compositionally biased region" description="Acidic residues" evidence="7">
    <location>
        <begin position="132"/>
        <end position="204"/>
    </location>
</feature>
<evidence type="ECO:0000256" key="6">
    <source>
        <dbReference type="PROSITE-ProRule" id="PRU00277"/>
    </source>
</evidence>
<dbReference type="EC" id="5.2.1.8" evidence="5"/>
<keyword evidence="11" id="KW-1185">Reference proteome</keyword>
<accession>B6JX80</accession>